<dbReference type="SUPFAM" id="SSF52833">
    <property type="entry name" value="Thioredoxin-like"/>
    <property type="match status" value="1"/>
</dbReference>
<dbReference type="FunFam" id="3.40.30.10:FF:000039">
    <property type="entry name" value="Glutathione S-transferase domain"/>
    <property type="match status" value="1"/>
</dbReference>
<dbReference type="Gene3D" id="3.40.30.10">
    <property type="entry name" value="Glutaredoxin"/>
    <property type="match status" value="1"/>
</dbReference>
<dbReference type="Proteomes" id="UP000543030">
    <property type="component" value="Unassembled WGS sequence"/>
</dbReference>
<dbReference type="RefSeq" id="WP_184097161.1">
    <property type="nucleotide sequence ID" value="NZ_JACHHN010000001.1"/>
</dbReference>
<evidence type="ECO:0000313" key="6">
    <source>
        <dbReference type="Proteomes" id="UP000543030"/>
    </source>
</evidence>
<organism evidence="5 6">
    <name type="scientific">Silvimonas terrae</name>
    <dbReference type="NCBI Taxonomy" id="300266"/>
    <lineage>
        <taxon>Bacteria</taxon>
        <taxon>Pseudomonadati</taxon>
        <taxon>Pseudomonadota</taxon>
        <taxon>Betaproteobacteria</taxon>
        <taxon>Neisseriales</taxon>
        <taxon>Chitinibacteraceae</taxon>
        <taxon>Silvimonas</taxon>
    </lineage>
</organism>
<dbReference type="GO" id="GO:0004364">
    <property type="term" value="F:glutathione transferase activity"/>
    <property type="evidence" value="ECO:0007669"/>
    <property type="project" value="UniProtKB-EC"/>
</dbReference>
<dbReference type="AlphaFoldDB" id="A0A840RB64"/>
<dbReference type="EMBL" id="JACHHN010000001">
    <property type="protein sequence ID" value="MBB5189778.1"/>
    <property type="molecule type" value="Genomic_DNA"/>
</dbReference>
<dbReference type="InterPro" id="IPR010987">
    <property type="entry name" value="Glutathione-S-Trfase_C-like"/>
</dbReference>
<dbReference type="InterPro" id="IPR004046">
    <property type="entry name" value="GST_C"/>
</dbReference>
<dbReference type="SUPFAM" id="SSF47616">
    <property type="entry name" value="GST C-terminal domain-like"/>
    <property type="match status" value="1"/>
</dbReference>
<dbReference type="SFLD" id="SFLDG00358">
    <property type="entry name" value="Main_(cytGST)"/>
    <property type="match status" value="1"/>
</dbReference>
<dbReference type="InterPro" id="IPR036282">
    <property type="entry name" value="Glutathione-S-Trfase_C_sf"/>
</dbReference>
<dbReference type="PANTHER" id="PTHR44051">
    <property type="entry name" value="GLUTATHIONE S-TRANSFERASE-RELATED"/>
    <property type="match status" value="1"/>
</dbReference>
<evidence type="ECO:0000256" key="2">
    <source>
        <dbReference type="ARBA" id="ARBA00022679"/>
    </source>
</evidence>
<dbReference type="InterPro" id="IPR004045">
    <property type="entry name" value="Glutathione_S-Trfase_N"/>
</dbReference>
<reference evidence="5 6" key="1">
    <citation type="submission" date="2020-08" db="EMBL/GenBank/DDBJ databases">
        <title>Genomic Encyclopedia of Type Strains, Phase IV (KMG-IV): sequencing the most valuable type-strain genomes for metagenomic binning, comparative biology and taxonomic classification.</title>
        <authorList>
            <person name="Goeker M."/>
        </authorList>
    </citation>
    <scope>NUCLEOTIDE SEQUENCE [LARGE SCALE GENOMIC DNA]</scope>
    <source>
        <strain evidence="5 6">DSM 18233</strain>
    </source>
</reference>
<evidence type="ECO:0000256" key="1">
    <source>
        <dbReference type="ARBA" id="ARBA00007409"/>
    </source>
</evidence>
<comment type="caution">
    <text evidence="5">The sequence shown here is derived from an EMBL/GenBank/DDBJ whole genome shotgun (WGS) entry which is preliminary data.</text>
</comment>
<protein>
    <submittedName>
        <fullName evidence="5">Glutathione S-transferase</fullName>
        <ecNumber evidence="5">2.5.1.18</ecNumber>
    </submittedName>
</protein>
<accession>A0A840RB64</accession>
<dbReference type="EC" id="2.5.1.18" evidence="5"/>
<sequence length="214" mass="23586">MPSRPQQPIRLYRHALSGHCHRVELLLELLHLPYELVDINLQQGEHKTPAFLQLNPFGLLPVIDDNGTIVADSAAIMVYLARQYGGQHYFPDSPQATAAVQRWLAVAAGPLASGPAAARIAVLFNKPVDTARVQQTAHDLLQVLEHWLSTRAFLAAEHETLADLAFYAYIAHAPEGNVSLVAYPHVRQWLARIEQLPDFVPMQRSAVGLAAAEA</sequence>
<evidence type="ECO:0000259" key="3">
    <source>
        <dbReference type="PROSITE" id="PS50404"/>
    </source>
</evidence>
<proteinExistence type="inferred from homology"/>
<dbReference type="InterPro" id="IPR036249">
    <property type="entry name" value="Thioredoxin-like_sf"/>
</dbReference>
<keyword evidence="2 5" id="KW-0808">Transferase</keyword>
<dbReference type="SFLD" id="SFLDS00019">
    <property type="entry name" value="Glutathione_Transferase_(cytos"/>
    <property type="match status" value="1"/>
</dbReference>
<keyword evidence="6" id="KW-1185">Reference proteome</keyword>
<gene>
    <name evidence="5" type="ORF">HNQ50_000488</name>
</gene>
<dbReference type="Pfam" id="PF00043">
    <property type="entry name" value="GST_C"/>
    <property type="match status" value="1"/>
</dbReference>
<dbReference type="Gene3D" id="1.20.1050.10">
    <property type="match status" value="1"/>
</dbReference>
<dbReference type="SFLD" id="SFLDG01151">
    <property type="entry name" value="Main.2:_Nu-like"/>
    <property type="match status" value="1"/>
</dbReference>
<evidence type="ECO:0000313" key="5">
    <source>
        <dbReference type="EMBL" id="MBB5189778.1"/>
    </source>
</evidence>
<name>A0A840RB64_9NEIS</name>
<comment type="similarity">
    <text evidence="1">Belongs to the GST superfamily.</text>
</comment>
<dbReference type="PROSITE" id="PS50404">
    <property type="entry name" value="GST_NTER"/>
    <property type="match status" value="1"/>
</dbReference>
<dbReference type="PANTHER" id="PTHR44051:SF2">
    <property type="entry name" value="HYPOTHETICAL GLUTATHIONE S-TRANSFERASE LIKE PROTEIN"/>
    <property type="match status" value="1"/>
</dbReference>
<dbReference type="InterPro" id="IPR040079">
    <property type="entry name" value="Glutathione_S-Trfase"/>
</dbReference>
<evidence type="ECO:0000259" key="4">
    <source>
        <dbReference type="PROSITE" id="PS50405"/>
    </source>
</evidence>
<dbReference type="PROSITE" id="PS50405">
    <property type="entry name" value="GST_CTER"/>
    <property type="match status" value="1"/>
</dbReference>
<dbReference type="Pfam" id="PF13409">
    <property type="entry name" value="GST_N_2"/>
    <property type="match status" value="1"/>
</dbReference>
<feature type="domain" description="GST N-terminal" evidence="3">
    <location>
        <begin position="7"/>
        <end position="88"/>
    </location>
</feature>
<feature type="domain" description="GST C-terminal" evidence="4">
    <location>
        <begin position="93"/>
        <end position="214"/>
    </location>
</feature>